<dbReference type="InterPro" id="IPR033112">
    <property type="entry name" value="PLA2_Asp_AS"/>
</dbReference>
<dbReference type="InterPro" id="IPR036444">
    <property type="entry name" value="PLipase_A2_dom_sf"/>
</dbReference>
<keyword evidence="8" id="KW-1185">Reference proteome</keyword>
<dbReference type="SMART" id="SM00085">
    <property type="entry name" value="PA2c"/>
    <property type="match status" value="1"/>
</dbReference>
<keyword evidence="5" id="KW-0732">Signal</keyword>
<dbReference type="SUPFAM" id="SSF48619">
    <property type="entry name" value="Phospholipase A2, PLA2"/>
    <property type="match status" value="1"/>
</dbReference>
<organism evidence="7 8">
    <name type="scientific">Nesidiocoris tenuis</name>
    <dbReference type="NCBI Taxonomy" id="355587"/>
    <lineage>
        <taxon>Eukaryota</taxon>
        <taxon>Metazoa</taxon>
        <taxon>Ecdysozoa</taxon>
        <taxon>Arthropoda</taxon>
        <taxon>Hexapoda</taxon>
        <taxon>Insecta</taxon>
        <taxon>Pterygota</taxon>
        <taxon>Neoptera</taxon>
        <taxon>Paraneoptera</taxon>
        <taxon>Hemiptera</taxon>
        <taxon>Heteroptera</taxon>
        <taxon>Panheteroptera</taxon>
        <taxon>Cimicomorpha</taxon>
        <taxon>Miridae</taxon>
        <taxon>Dicyphina</taxon>
        <taxon>Nesidiocoris</taxon>
    </lineage>
</organism>
<keyword evidence="5" id="KW-0106">Calcium</keyword>
<feature type="signal peptide" evidence="5">
    <location>
        <begin position="1"/>
        <end position="22"/>
    </location>
</feature>
<sequence>MNSRTFATIVLYALASSITSVANWTSNITKIEVYLGHSNNPWGGSSSLKVVNRKERQSRGRRSVVHLYNMVLCATGCNPLAYKGYGCYCGFLGSGNPTDPIDNCCKMHDWCYNYANCPMFLEYFVPYVWTCYKRRPLCGIGMSCGQRLCDCDRRLAECLSRYACPRTKAVCTSSPWRLLQNIIML</sequence>
<feature type="domain" description="Phospholipase A2-like central" evidence="6">
    <location>
        <begin position="63"/>
        <end position="180"/>
    </location>
</feature>
<dbReference type="InterPro" id="IPR033113">
    <property type="entry name" value="PLA2_histidine"/>
</dbReference>
<dbReference type="CDD" id="cd00125">
    <property type="entry name" value="PLA2c"/>
    <property type="match status" value="1"/>
</dbReference>
<dbReference type="EC" id="3.1.1.4" evidence="5"/>
<feature type="chain" id="PRO_5044999245" description="Phospholipase A2" evidence="5">
    <location>
        <begin position="23"/>
        <end position="185"/>
    </location>
</feature>
<evidence type="ECO:0000256" key="3">
    <source>
        <dbReference type="ARBA" id="ARBA00023157"/>
    </source>
</evidence>
<protein>
    <recommendedName>
        <fullName evidence="5">Phospholipase A2</fullName>
        <ecNumber evidence="5">3.1.1.4</ecNumber>
    </recommendedName>
</protein>
<keyword evidence="3" id="KW-1015">Disulfide bond</keyword>
<evidence type="ECO:0000313" key="7">
    <source>
        <dbReference type="EMBL" id="BES97832.1"/>
    </source>
</evidence>
<reference evidence="7 8" key="1">
    <citation type="submission" date="2023-09" db="EMBL/GenBank/DDBJ databases">
        <title>Nesidiocoris tenuis whole genome shotgun sequence.</title>
        <authorList>
            <person name="Shibata T."/>
            <person name="Shimoda M."/>
            <person name="Kobayashi T."/>
            <person name="Uehara T."/>
        </authorList>
    </citation>
    <scope>NUCLEOTIDE SEQUENCE [LARGE SCALE GENOMIC DNA]</scope>
    <source>
        <strain evidence="7 8">Japan</strain>
    </source>
</reference>
<dbReference type="Proteomes" id="UP001307889">
    <property type="component" value="Chromosome 8"/>
</dbReference>
<accession>A0ABN7B2I1</accession>
<dbReference type="Gene3D" id="1.20.90.10">
    <property type="entry name" value="Phospholipase A2 domain"/>
    <property type="match status" value="1"/>
</dbReference>
<dbReference type="PROSITE" id="PS00119">
    <property type="entry name" value="PA2_ASP"/>
    <property type="match status" value="1"/>
</dbReference>
<dbReference type="InterPro" id="IPR016090">
    <property type="entry name" value="PLA2-like_dom"/>
</dbReference>
<dbReference type="PANTHER" id="PTHR11716:SF107">
    <property type="entry name" value="PHOSPHOLIPASE A2"/>
    <property type="match status" value="1"/>
</dbReference>
<dbReference type="EMBL" id="AP028916">
    <property type="protein sequence ID" value="BES97832.1"/>
    <property type="molecule type" value="Genomic_DNA"/>
</dbReference>
<evidence type="ECO:0000256" key="5">
    <source>
        <dbReference type="RuleBase" id="RU361236"/>
    </source>
</evidence>
<dbReference type="PANTHER" id="PTHR11716">
    <property type="entry name" value="PHOSPHOLIPASE A2 FAMILY MEMBER"/>
    <property type="match status" value="1"/>
</dbReference>
<keyword evidence="2 5" id="KW-0964">Secreted</keyword>
<evidence type="ECO:0000256" key="1">
    <source>
        <dbReference type="ARBA" id="ARBA00004613"/>
    </source>
</evidence>
<evidence type="ECO:0000313" key="8">
    <source>
        <dbReference type="Proteomes" id="UP001307889"/>
    </source>
</evidence>
<evidence type="ECO:0000256" key="2">
    <source>
        <dbReference type="ARBA" id="ARBA00022525"/>
    </source>
</evidence>
<gene>
    <name evidence="7" type="ORF">NTJ_10646</name>
</gene>
<dbReference type="Pfam" id="PF00068">
    <property type="entry name" value="Phospholip_A2_1"/>
    <property type="match status" value="1"/>
</dbReference>
<evidence type="ECO:0000256" key="4">
    <source>
        <dbReference type="RuleBase" id="RU003654"/>
    </source>
</evidence>
<evidence type="ECO:0000259" key="6">
    <source>
        <dbReference type="SMART" id="SM00085"/>
    </source>
</evidence>
<dbReference type="InterPro" id="IPR001211">
    <property type="entry name" value="PLA2"/>
</dbReference>
<proteinExistence type="inferred from homology"/>
<keyword evidence="5" id="KW-0443">Lipid metabolism</keyword>
<comment type="cofactor">
    <cofactor evidence="5">
        <name>Ca(2+)</name>
        <dbReference type="ChEBI" id="CHEBI:29108"/>
    </cofactor>
</comment>
<dbReference type="PRINTS" id="PR00389">
    <property type="entry name" value="PHPHLIPASEA2"/>
</dbReference>
<comment type="catalytic activity">
    <reaction evidence="5">
        <text>a 1,2-diacyl-sn-glycero-3-phosphocholine + H2O = a 1-acyl-sn-glycero-3-phosphocholine + a fatty acid + H(+)</text>
        <dbReference type="Rhea" id="RHEA:15801"/>
        <dbReference type="ChEBI" id="CHEBI:15377"/>
        <dbReference type="ChEBI" id="CHEBI:15378"/>
        <dbReference type="ChEBI" id="CHEBI:28868"/>
        <dbReference type="ChEBI" id="CHEBI:57643"/>
        <dbReference type="ChEBI" id="CHEBI:58168"/>
        <dbReference type="EC" id="3.1.1.4"/>
    </reaction>
</comment>
<keyword evidence="5" id="KW-0378">Hydrolase</keyword>
<comment type="similarity">
    <text evidence="4">Belongs to the phospholipase A2 family.</text>
</comment>
<name>A0ABN7B2I1_9HEMI</name>
<comment type="subcellular location">
    <subcellularLocation>
        <location evidence="1 5">Secreted</location>
    </subcellularLocation>
</comment>
<dbReference type="PROSITE" id="PS00118">
    <property type="entry name" value="PA2_HIS"/>
    <property type="match status" value="1"/>
</dbReference>